<dbReference type="Pfam" id="PF14398">
    <property type="entry name" value="ATPgrasp_YheCD"/>
    <property type="match status" value="1"/>
</dbReference>
<name>A0A9E8M0M9_9BACI</name>
<proteinExistence type="predicted"/>
<reference evidence="1" key="1">
    <citation type="submission" date="2022-09" db="EMBL/GenBank/DDBJ databases">
        <title>Complete Genomes of Fervidibacillus albus and Fervidibacillus halotolerans isolated from tidal flat sediments.</title>
        <authorList>
            <person name="Kwon K.K."/>
            <person name="Yang S.-H."/>
            <person name="Park M.J."/>
            <person name="Oh H.-M."/>
        </authorList>
    </citation>
    <scope>NUCLEOTIDE SEQUENCE</scope>
    <source>
        <strain evidence="1">MEBiC13594</strain>
    </source>
</reference>
<dbReference type="AlphaFoldDB" id="A0A9E8M0M9"/>
<organism evidence="1 2">
    <name type="scientific">Fervidibacillus halotolerans</name>
    <dbReference type="NCBI Taxonomy" id="2980027"/>
    <lineage>
        <taxon>Bacteria</taxon>
        <taxon>Bacillati</taxon>
        <taxon>Bacillota</taxon>
        <taxon>Bacilli</taxon>
        <taxon>Bacillales</taxon>
        <taxon>Bacillaceae</taxon>
        <taxon>Fervidibacillus</taxon>
    </lineage>
</organism>
<dbReference type="InterPro" id="IPR026838">
    <property type="entry name" value="YheC/D"/>
</dbReference>
<dbReference type="RefSeq" id="WP_275421130.1">
    <property type="nucleotide sequence ID" value="NZ_CP106877.1"/>
</dbReference>
<evidence type="ECO:0000313" key="2">
    <source>
        <dbReference type="Proteomes" id="UP001164726"/>
    </source>
</evidence>
<dbReference type="Proteomes" id="UP001164726">
    <property type="component" value="Chromosome"/>
</dbReference>
<dbReference type="KEGG" id="fhl:OE105_02400"/>
<sequence>MTKCYSVEFFTDSRPILYFPKDNDFDQPIEQVAFGSLVTSAKVLPHERKKKTISISTALKDFLHIPNIPLRLHLFCHHQTFFLGPIVGIFTAGFTRGSKLPLGNRSYQFAKFFSVGHRVGVLPILFGLQHIDWDKGLVRGYYFYQNRWMEMSVPLPNIIYDRLPNREVEKLKKIKEAKGKLTQEYVIPSFNPGFFNKIEIYKKLTQNTKTKTYIPKTIPFQKEKDVKMMLDEFQCVYMKPNEGSLGNGVYRIEKEGKDLLCSFRDKKGNNRIVKFSSIKRLLHLLEKKDKGEYVIQRGIPLLKINGCPADFRVHTNKGKDGKWYVTAIAVKVANPLGATTHRLSGGSVKTVDELFPDQREKNRNVFSLINAALILSKELDKRYHERLGEIGFDLGIDEEGNVWMFEANSKPGRSIFSHPDLSKNEQMIRKFLLSYSVYLTEQFFLVPEKFFEKAIQHASFTANSP</sequence>
<accession>A0A9E8M0M9</accession>
<keyword evidence="2" id="KW-1185">Reference proteome</keyword>
<gene>
    <name evidence="1" type="ORF">OE105_02400</name>
</gene>
<evidence type="ECO:0000313" key="1">
    <source>
        <dbReference type="EMBL" id="WAA12996.1"/>
    </source>
</evidence>
<protein>
    <submittedName>
        <fullName evidence="1">YheC/YheD family protein</fullName>
    </submittedName>
</protein>
<dbReference type="SUPFAM" id="SSF56059">
    <property type="entry name" value="Glutathione synthetase ATP-binding domain-like"/>
    <property type="match status" value="1"/>
</dbReference>
<dbReference type="EMBL" id="CP106877">
    <property type="protein sequence ID" value="WAA12996.1"/>
    <property type="molecule type" value="Genomic_DNA"/>
</dbReference>